<evidence type="ECO:0000313" key="1">
    <source>
        <dbReference type="EMBL" id="MDO1536470.1"/>
    </source>
</evidence>
<dbReference type="RefSeq" id="WP_301814541.1">
    <property type="nucleotide sequence ID" value="NZ_JAUJZH010000028.1"/>
</dbReference>
<accession>A0ABT8SC20</accession>
<sequence>MKISETTSFPHPVLAPWSTDIAGATIATEISFREERDENRVSIHCAAAMDQPDILRLIQEGSATFGCYIRCQETGLRRLQHFGFPSGVQHFAPGALLGNVQLRPMVWSTSRIAGYKPQGAHAEFSEGSEIESGQILALDDEQVIEVTRPPLPSIESVFEIISSDEITEGKFDIDTQSDRIIVRMGERTYQLVQSLRLTDDATRAVVMNSLFVPIVMQVLDQLSEGYEPFEQYRWLHPFRARCELVRVDVKKPDLLTDAQRLLEQPFASLAALVYEEDSVDVATA</sequence>
<comment type="caution">
    <text evidence="1">The sequence shown here is derived from an EMBL/GenBank/DDBJ whole genome shotgun (WGS) entry which is preliminary data.</text>
</comment>
<gene>
    <name evidence="1" type="ORF">Q2T77_29720</name>
</gene>
<name>A0ABT8SC20_9BURK</name>
<protein>
    <recommendedName>
        <fullName evidence="3">Hedgehog/Intein (Hint) domain-containing protein</fullName>
    </recommendedName>
</protein>
<proteinExistence type="predicted"/>
<dbReference type="EMBL" id="JAUKVY010000028">
    <property type="protein sequence ID" value="MDO1536470.1"/>
    <property type="molecule type" value="Genomic_DNA"/>
</dbReference>
<reference evidence="1" key="1">
    <citation type="submission" date="2023-06" db="EMBL/GenBank/DDBJ databases">
        <authorList>
            <person name="Jiang Y."/>
            <person name="Liu Q."/>
        </authorList>
    </citation>
    <scope>NUCLEOTIDE SEQUENCE</scope>
    <source>
        <strain evidence="1">CGMCC 1.12090</strain>
    </source>
</reference>
<evidence type="ECO:0000313" key="2">
    <source>
        <dbReference type="Proteomes" id="UP001169027"/>
    </source>
</evidence>
<evidence type="ECO:0008006" key="3">
    <source>
        <dbReference type="Google" id="ProtNLM"/>
    </source>
</evidence>
<dbReference type="Proteomes" id="UP001169027">
    <property type="component" value="Unassembled WGS sequence"/>
</dbReference>
<organism evidence="1 2">
    <name type="scientific">Variovorax ginsengisoli</name>
    <dbReference type="NCBI Taxonomy" id="363844"/>
    <lineage>
        <taxon>Bacteria</taxon>
        <taxon>Pseudomonadati</taxon>
        <taxon>Pseudomonadota</taxon>
        <taxon>Betaproteobacteria</taxon>
        <taxon>Burkholderiales</taxon>
        <taxon>Comamonadaceae</taxon>
        <taxon>Variovorax</taxon>
    </lineage>
</organism>
<keyword evidence="2" id="KW-1185">Reference proteome</keyword>